<feature type="compositionally biased region" description="Basic and acidic residues" evidence="1">
    <location>
        <begin position="1"/>
        <end position="12"/>
    </location>
</feature>
<sequence length="244" mass="24387">MSGQTDDDRTEPSTESPDDTQGRTESPPGTSGGPESQDVSEAMNTSENTENTEKNPAAESAETTQVLPPAAVLTEATTQLTPAATPPTQEIAQATSRIPDGAAPEGEVHPAYGAAAARVQAEEAAAAVHDAPAHDDDPLAPLRDSAPQAAAGATTGTGSAPAGASQDTPAATTAQADQHADQAPVRRPRVGTAVWGLIVIAVGLGILAVAAGVMFDLGVALIVLLGVAGVILVVGSVVSSLRRR</sequence>
<evidence type="ECO:0000256" key="2">
    <source>
        <dbReference type="SAM" id="Phobius"/>
    </source>
</evidence>
<accession>A0A9X2G7Y1</accession>
<keyword evidence="4" id="KW-1185">Reference proteome</keyword>
<reference evidence="3" key="1">
    <citation type="submission" date="2022-06" db="EMBL/GenBank/DDBJ databases">
        <title>Genomic Encyclopedia of Archaeal and Bacterial Type Strains, Phase II (KMG-II): from individual species to whole genera.</title>
        <authorList>
            <person name="Goeker M."/>
        </authorList>
    </citation>
    <scope>NUCLEOTIDE SEQUENCE</scope>
    <source>
        <strain evidence="3">DSM 26652</strain>
    </source>
</reference>
<evidence type="ECO:0000313" key="3">
    <source>
        <dbReference type="EMBL" id="MCP2264864.1"/>
    </source>
</evidence>
<dbReference type="AlphaFoldDB" id="A0A9X2G7Y1"/>
<feature type="region of interest" description="Disordered" evidence="1">
    <location>
        <begin position="1"/>
        <end position="90"/>
    </location>
</feature>
<keyword evidence="2" id="KW-0472">Membrane</keyword>
<evidence type="ECO:0000313" key="4">
    <source>
        <dbReference type="Proteomes" id="UP001139493"/>
    </source>
</evidence>
<evidence type="ECO:0000256" key="1">
    <source>
        <dbReference type="SAM" id="MobiDB-lite"/>
    </source>
</evidence>
<feature type="transmembrane region" description="Helical" evidence="2">
    <location>
        <begin position="221"/>
        <end position="241"/>
    </location>
</feature>
<dbReference type="RefSeq" id="WP_253835686.1">
    <property type="nucleotide sequence ID" value="NZ_JAMTCS010000006.1"/>
</dbReference>
<keyword evidence="2" id="KW-1133">Transmembrane helix</keyword>
<keyword evidence="2" id="KW-0812">Transmembrane</keyword>
<comment type="caution">
    <text evidence="3">The sequence shown here is derived from an EMBL/GenBank/DDBJ whole genome shotgun (WGS) entry which is preliminary data.</text>
</comment>
<dbReference type="Proteomes" id="UP001139493">
    <property type="component" value="Unassembled WGS sequence"/>
</dbReference>
<dbReference type="EMBL" id="JAMTCS010000006">
    <property type="protein sequence ID" value="MCP2264864.1"/>
    <property type="molecule type" value="Genomic_DNA"/>
</dbReference>
<protein>
    <submittedName>
        <fullName evidence="3">Uncharacterized protein</fullName>
    </submittedName>
</protein>
<name>A0A9X2G7Y1_9MICO</name>
<proteinExistence type="predicted"/>
<feature type="compositionally biased region" description="Low complexity" evidence="1">
    <location>
        <begin position="73"/>
        <end position="90"/>
    </location>
</feature>
<feature type="compositionally biased region" description="Polar residues" evidence="1">
    <location>
        <begin position="23"/>
        <end position="43"/>
    </location>
</feature>
<feature type="transmembrane region" description="Helical" evidence="2">
    <location>
        <begin position="194"/>
        <end position="215"/>
    </location>
</feature>
<feature type="compositionally biased region" description="Low complexity" evidence="1">
    <location>
        <begin position="139"/>
        <end position="183"/>
    </location>
</feature>
<gene>
    <name evidence="3" type="ORF">APR03_002207</name>
</gene>
<feature type="region of interest" description="Disordered" evidence="1">
    <location>
        <begin position="123"/>
        <end position="184"/>
    </location>
</feature>
<organism evidence="3 4">
    <name type="scientific">Promicromonospora thailandica</name>
    <dbReference type="NCBI Taxonomy" id="765201"/>
    <lineage>
        <taxon>Bacteria</taxon>
        <taxon>Bacillati</taxon>
        <taxon>Actinomycetota</taxon>
        <taxon>Actinomycetes</taxon>
        <taxon>Micrococcales</taxon>
        <taxon>Promicromonosporaceae</taxon>
        <taxon>Promicromonospora</taxon>
    </lineage>
</organism>